<dbReference type="AlphaFoldDB" id="S0FUQ2"/>
<evidence type="ECO:0000256" key="8">
    <source>
        <dbReference type="ARBA" id="ARBA00022842"/>
    </source>
</evidence>
<proteinExistence type="inferred from homology"/>
<protein>
    <submittedName>
        <fullName evidence="11">Putative nucleotidyltransferase</fullName>
    </submittedName>
</protein>
<keyword evidence="3 11" id="KW-0808">Transferase</keyword>
<dbReference type="GO" id="GO:0005524">
    <property type="term" value="F:ATP binding"/>
    <property type="evidence" value="ECO:0007669"/>
    <property type="project" value="UniProtKB-KW"/>
</dbReference>
<dbReference type="GO" id="GO:0046872">
    <property type="term" value="F:metal ion binding"/>
    <property type="evidence" value="ECO:0007669"/>
    <property type="project" value="UniProtKB-KW"/>
</dbReference>
<dbReference type="eggNOG" id="COG1669">
    <property type="taxonomic scope" value="Bacteria"/>
</dbReference>
<evidence type="ECO:0000313" key="12">
    <source>
        <dbReference type="Proteomes" id="UP000014155"/>
    </source>
</evidence>
<reference evidence="11 12" key="1">
    <citation type="journal article" date="2013" name="Genome Announc.">
        <title>Draft Genome Sequence of the Cellulolytic, Mesophilic, Anaerobic Bacterium Clostridium termitidis Strain CT1112 (DSM 5398).</title>
        <authorList>
            <person name="Lal S."/>
            <person name="Ramachandran U."/>
            <person name="Zhang X."/>
            <person name="Munir R."/>
            <person name="Sparling R."/>
            <person name="Levin D.B."/>
        </authorList>
    </citation>
    <scope>NUCLEOTIDE SEQUENCE [LARGE SCALE GENOMIC DNA]</scope>
    <source>
        <strain evidence="11 12">CT1112</strain>
    </source>
</reference>
<evidence type="ECO:0000256" key="9">
    <source>
        <dbReference type="ARBA" id="ARBA00038276"/>
    </source>
</evidence>
<accession>S0FUQ2</accession>
<dbReference type="GO" id="GO:0016779">
    <property type="term" value="F:nucleotidyltransferase activity"/>
    <property type="evidence" value="ECO:0007669"/>
    <property type="project" value="UniProtKB-KW"/>
</dbReference>
<name>S0FUQ2_RUMCE</name>
<dbReference type="EMBL" id="AORV01000028">
    <property type="protein sequence ID" value="EMS72263.1"/>
    <property type="molecule type" value="Genomic_DNA"/>
</dbReference>
<dbReference type="PANTHER" id="PTHR33571:SF12">
    <property type="entry name" value="BSL3053 PROTEIN"/>
    <property type="match status" value="1"/>
</dbReference>
<dbReference type="Proteomes" id="UP000014155">
    <property type="component" value="Unassembled WGS sequence"/>
</dbReference>
<dbReference type="Gene3D" id="3.30.460.10">
    <property type="entry name" value="Beta Polymerase, domain 2"/>
    <property type="match status" value="1"/>
</dbReference>
<organism evidence="11 12">
    <name type="scientific">Ruminiclostridium cellobioparum subsp. termitidis CT1112</name>
    <dbReference type="NCBI Taxonomy" id="1195236"/>
    <lineage>
        <taxon>Bacteria</taxon>
        <taxon>Bacillati</taxon>
        <taxon>Bacillota</taxon>
        <taxon>Clostridia</taxon>
        <taxon>Eubacteriales</taxon>
        <taxon>Oscillospiraceae</taxon>
        <taxon>Ruminiclostridium</taxon>
    </lineage>
</organism>
<dbReference type="PATRIC" id="fig|1195236.3.peg.2052"/>
<keyword evidence="6" id="KW-0547">Nucleotide-binding</keyword>
<evidence type="ECO:0000313" key="11">
    <source>
        <dbReference type="EMBL" id="EMS72263.1"/>
    </source>
</evidence>
<keyword evidence="2" id="KW-1277">Toxin-antitoxin system</keyword>
<evidence type="ECO:0000256" key="7">
    <source>
        <dbReference type="ARBA" id="ARBA00022840"/>
    </source>
</evidence>
<gene>
    <name evidence="11" type="ORF">CTER_1727</name>
</gene>
<feature type="domain" description="Polymerase nucleotidyl transferase" evidence="10">
    <location>
        <begin position="10"/>
        <end position="96"/>
    </location>
</feature>
<evidence type="ECO:0000256" key="6">
    <source>
        <dbReference type="ARBA" id="ARBA00022741"/>
    </source>
</evidence>
<dbReference type="Pfam" id="PF01909">
    <property type="entry name" value="NTP_transf_2"/>
    <property type="match status" value="1"/>
</dbReference>
<dbReference type="PANTHER" id="PTHR33571">
    <property type="entry name" value="SSL8005 PROTEIN"/>
    <property type="match status" value="1"/>
</dbReference>
<dbReference type="CDD" id="cd05403">
    <property type="entry name" value="NT_KNTase_like"/>
    <property type="match status" value="1"/>
</dbReference>
<keyword evidence="4" id="KW-0548">Nucleotidyltransferase</keyword>
<keyword evidence="7" id="KW-0067">ATP-binding</keyword>
<dbReference type="SUPFAM" id="SSF81301">
    <property type="entry name" value="Nucleotidyltransferase"/>
    <property type="match status" value="1"/>
</dbReference>
<sequence length="99" mass="11441">MDRIYSIEEIKAVVKEVAHMYGVERVTLFGSYARGEAGYNSDIDLRIDKGRLKGLFQLSGFHLDLEEKLAARVDVLTTESLNEQFLNKIRMEEIILYEQ</sequence>
<evidence type="ECO:0000256" key="5">
    <source>
        <dbReference type="ARBA" id="ARBA00022723"/>
    </source>
</evidence>
<keyword evidence="8" id="KW-0460">Magnesium</keyword>
<dbReference type="InterPro" id="IPR052038">
    <property type="entry name" value="Type-VII_TA_antitoxin"/>
</dbReference>
<dbReference type="STRING" id="1195236.CTER_1727"/>
<keyword evidence="12" id="KW-1185">Reference proteome</keyword>
<comment type="caution">
    <text evidence="11">The sequence shown here is derived from an EMBL/GenBank/DDBJ whole genome shotgun (WGS) entry which is preliminary data.</text>
</comment>
<dbReference type="InterPro" id="IPR002934">
    <property type="entry name" value="Polymerase_NTP_transf_dom"/>
</dbReference>
<dbReference type="RefSeq" id="WP_004625255.1">
    <property type="nucleotide sequence ID" value="NZ_AORV01000028.1"/>
</dbReference>
<dbReference type="InterPro" id="IPR043519">
    <property type="entry name" value="NT_sf"/>
</dbReference>
<evidence type="ECO:0000256" key="4">
    <source>
        <dbReference type="ARBA" id="ARBA00022695"/>
    </source>
</evidence>
<evidence type="ECO:0000256" key="1">
    <source>
        <dbReference type="ARBA" id="ARBA00001946"/>
    </source>
</evidence>
<evidence type="ECO:0000259" key="10">
    <source>
        <dbReference type="Pfam" id="PF01909"/>
    </source>
</evidence>
<evidence type="ECO:0000256" key="2">
    <source>
        <dbReference type="ARBA" id="ARBA00022649"/>
    </source>
</evidence>
<keyword evidence="5" id="KW-0479">Metal-binding</keyword>
<comment type="cofactor">
    <cofactor evidence="1">
        <name>Mg(2+)</name>
        <dbReference type="ChEBI" id="CHEBI:18420"/>
    </cofactor>
</comment>
<evidence type="ECO:0000256" key="3">
    <source>
        <dbReference type="ARBA" id="ARBA00022679"/>
    </source>
</evidence>
<comment type="similarity">
    <text evidence="9">Belongs to the MntA antitoxin family.</text>
</comment>